<organism evidence="1 2">
    <name type="scientific">Gemmata algarum</name>
    <dbReference type="NCBI Taxonomy" id="2975278"/>
    <lineage>
        <taxon>Bacteria</taxon>
        <taxon>Pseudomonadati</taxon>
        <taxon>Planctomycetota</taxon>
        <taxon>Planctomycetia</taxon>
        <taxon>Gemmatales</taxon>
        <taxon>Gemmataceae</taxon>
        <taxon>Gemmata</taxon>
    </lineage>
</organism>
<name>A0ABU5F5Z4_9BACT</name>
<protein>
    <submittedName>
        <fullName evidence="1">Type III-B CRISPR module-associated protein Cmr3</fullName>
    </submittedName>
</protein>
<proteinExistence type="predicted"/>
<evidence type="ECO:0000313" key="2">
    <source>
        <dbReference type="Proteomes" id="UP001272242"/>
    </source>
</evidence>
<dbReference type="Pfam" id="PF09700">
    <property type="entry name" value="Cas_Cmr3"/>
    <property type="match status" value="1"/>
</dbReference>
<gene>
    <name evidence="1" type="primary">cmr3</name>
    <name evidence="1" type="ORF">R5W23_004473</name>
</gene>
<dbReference type="Gene3D" id="2.60.40.4350">
    <property type="match status" value="1"/>
</dbReference>
<comment type="caution">
    <text evidence="1">The sequence shown here is derived from an EMBL/GenBank/DDBJ whole genome shotgun (WGS) entry which is preliminary data.</text>
</comment>
<dbReference type="InterPro" id="IPR019117">
    <property type="entry name" value="CRISPR-assoc_protein_Cmr3"/>
</dbReference>
<reference evidence="2" key="1">
    <citation type="journal article" date="2023" name="Mar. Drugs">
        <title>Gemmata algarum, a Novel Planctomycete Isolated from an Algal Mat, Displays Antimicrobial Activity.</title>
        <authorList>
            <person name="Kumar G."/>
            <person name="Kallscheuer N."/>
            <person name="Kashif M."/>
            <person name="Ahamad S."/>
            <person name="Jagadeeshwari U."/>
            <person name="Pannikurungottu S."/>
            <person name="Haufschild T."/>
            <person name="Kabuu M."/>
            <person name="Sasikala C."/>
            <person name="Jogler C."/>
            <person name="Ramana C."/>
        </authorList>
    </citation>
    <scope>NUCLEOTIDE SEQUENCE [LARGE SCALE GENOMIC DNA]</scope>
    <source>
        <strain evidence="2">JC673</strain>
    </source>
</reference>
<accession>A0ABU5F5Z4</accession>
<dbReference type="EMBL" id="JAXBLV010000227">
    <property type="protein sequence ID" value="MDY3562990.1"/>
    <property type="molecule type" value="Genomic_DNA"/>
</dbReference>
<dbReference type="RefSeq" id="WP_320689255.1">
    <property type="nucleotide sequence ID" value="NZ_JAXBLV010000227.1"/>
</dbReference>
<dbReference type="NCBIfam" id="TIGR01888">
    <property type="entry name" value="cas_cmr3"/>
    <property type="match status" value="1"/>
</dbReference>
<keyword evidence="2" id="KW-1185">Reference proteome</keyword>
<sequence length="384" mass="41809">MDASLNWAGLRLDPLDTLFFRDGRPFDAPNRVAGGLPTPQTLAGAIRTALLARTGFNFAEFARRRKDDPLRLRAALNDSGPPECQPVFDANFRGPWLALAGGDGKVEPLLPMPETLKRAKGDESRRSDARWSVAKPDKAVPGWQSPCGLRPLWRKVPADPKADAEWLTLTGLKKFLTGNPEAIAPGTECVKRDELVAADHRIGIVIDRETLTSADGQLYAISLLALKPRRKDGSEVCLYAELHIPDTLAALLDGALVPFGGEGKYVRVTKVREQDWPKYDSSAKHSMWYLATPTFFAPDGPPLPKLGDQLIAAASGAGVPVSGWDVARNCPRPTRFAVPAGAMYFVDGPVDPNHFLSTTDNAESDTLRQEGWGYALPGHWEGLN</sequence>
<evidence type="ECO:0000313" key="1">
    <source>
        <dbReference type="EMBL" id="MDY3562990.1"/>
    </source>
</evidence>
<dbReference type="Proteomes" id="UP001272242">
    <property type="component" value="Unassembled WGS sequence"/>
</dbReference>
<dbReference type="InterPro" id="IPR010165">
    <property type="entry name" value="CRISPR-Cmr3_IIIB"/>
</dbReference>
<dbReference type="Gene3D" id="3.30.70.2940">
    <property type="match status" value="1"/>
</dbReference>